<dbReference type="EMBL" id="CP009268">
    <property type="protein sequence ID" value="AJA52342.1"/>
    <property type="molecule type" value="Genomic_DNA"/>
</dbReference>
<sequence length="85" mass="10001">MTFDAAVVKEKGITFAIVSVDSFAVKDDLSINYTQRKYQLYFPFIPIILFIKDSINDPKYYGRKDIVELLTDVSYHQIPWKKYKV</sequence>
<organism evidence="1 4">
    <name type="scientific">Clostridium pasteurianum DSM 525 = ATCC 6013</name>
    <dbReference type="NCBI Taxonomy" id="1262449"/>
    <lineage>
        <taxon>Bacteria</taxon>
        <taxon>Bacillati</taxon>
        <taxon>Bacillota</taxon>
        <taxon>Clostridia</taxon>
        <taxon>Eubacteriales</taxon>
        <taxon>Clostridiaceae</taxon>
        <taxon>Clostridium</taxon>
    </lineage>
</organism>
<proteinExistence type="predicted"/>
<evidence type="ECO:0000313" key="2">
    <source>
        <dbReference type="EMBL" id="KRU11648.1"/>
    </source>
</evidence>
<dbReference type="KEGG" id="cpae:CPAST_c22840"/>
<reference evidence="1 4" key="1">
    <citation type="journal article" date="2015" name="Genome Announc.">
        <title>Complete Genome Sequence of the Nitrogen-Fixing and Solvent-Producing Clostridium pasteurianum DSM 525.</title>
        <authorList>
            <person name="Poehlein A."/>
            <person name="Grosse-Honebrink A."/>
            <person name="Zhang Y."/>
            <person name="Minton N.P."/>
            <person name="Daniel R."/>
        </authorList>
    </citation>
    <scope>NUCLEOTIDE SEQUENCE [LARGE SCALE GENOMIC DNA]</scope>
    <source>
        <strain evidence="1">DSM 525</strain>
        <strain evidence="4">DSM 525 / ATCC 6013</strain>
    </source>
</reference>
<dbReference type="PATRIC" id="fig|1262449.3.peg.706"/>
<dbReference type="eggNOG" id="ENOG5032YMC">
    <property type="taxonomic scope" value="Bacteria"/>
</dbReference>
<dbReference type="EMBL" id="JPGY02000001">
    <property type="protein sequence ID" value="KRU11648.1"/>
    <property type="molecule type" value="Genomic_DNA"/>
</dbReference>
<reference evidence="2 3" key="3">
    <citation type="journal article" name="Genome Announc.">
        <title>Improved Draft Genome Sequence of Clostridium pasteurianum Strain ATCC 6013 (DSM 525) Using a Hybrid Next-Generation Sequencing Approach.</title>
        <authorList>
            <person name="Pyne M.E."/>
            <person name="Utturkar S."/>
            <person name="Brown S.D."/>
            <person name="Moo-Young M."/>
            <person name="Chung D.A."/>
            <person name="Chou C.P."/>
        </authorList>
    </citation>
    <scope>NUCLEOTIDE SEQUENCE [LARGE SCALE GENOMIC DNA]</scope>
    <source>
        <strain evidence="2 3">ATCC 6013</strain>
    </source>
</reference>
<gene>
    <name evidence="1" type="ORF">CLPA_c22840</name>
    <name evidence="2" type="ORF">CP6013_00895</name>
</gene>
<reference evidence="2" key="2">
    <citation type="submission" date="2015-10" db="EMBL/GenBank/DDBJ databases">
        <title>Improved Draft Genome Sequence of Clostridium pasteurianum Strain ATCC 6013 (DSM 525) Using a Hybrid Next-Generation Sequencing Approach.</title>
        <authorList>
            <person name="Pyne M.E."/>
            <person name="Utturkar S.M."/>
            <person name="Brown S.D."/>
            <person name="Moo-Young M."/>
            <person name="Chung D.A."/>
            <person name="Chou P.C."/>
        </authorList>
    </citation>
    <scope>NUCLEOTIDE SEQUENCE</scope>
    <source>
        <strain evidence="2">ATCC 6013</strain>
    </source>
</reference>
<protein>
    <submittedName>
        <fullName evidence="1">Uncharacterized protein</fullName>
    </submittedName>
</protein>
<accession>A0A0H3J4F1</accession>
<keyword evidence="4" id="KW-1185">Reference proteome</keyword>
<dbReference type="GeneID" id="93074427"/>
<evidence type="ECO:0000313" key="3">
    <source>
        <dbReference type="Proteomes" id="UP000028042"/>
    </source>
</evidence>
<dbReference type="Proteomes" id="UP000028042">
    <property type="component" value="Unassembled WGS sequence"/>
</dbReference>
<dbReference type="AlphaFoldDB" id="A0A0H3J4F1"/>
<dbReference type="RefSeq" id="WP_003441602.1">
    <property type="nucleotide sequence ID" value="NZ_ANZB01000002.1"/>
</dbReference>
<dbReference type="KEGG" id="cpat:CLPA_c22840"/>
<name>A0A0H3J4F1_CLOPA</name>
<evidence type="ECO:0000313" key="1">
    <source>
        <dbReference type="EMBL" id="AJA52342.1"/>
    </source>
</evidence>
<dbReference type="Proteomes" id="UP000030905">
    <property type="component" value="Chromosome"/>
</dbReference>
<evidence type="ECO:0000313" key="4">
    <source>
        <dbReference type="Proteomes" id="UP000030905"/>
    </source>
</evidence>